<dbReference type="InterPro" id="IPR015890">
    <property type="entry name" value="Chorismate_C"/>
</dbReference>
<dbReference type="Gene3D" id="3.60.120.10">
    <property type="entry name" value="Anthranilate synthase"/>
    <property type="match status" value="1"/>
</dbReference>
<dbReference type="GO" id="GO:0004672">
    <property type="term" value="F:protein kinase activity"/>
    <property type="evidence" value="ECO:0007669"/>
    <property type="project" value="InterPro"/>
</dbReference>
<dbReference type="Gene3D" id="1.10.510.10">
    <property type="entry name" value="Transferase(Phosphotransferase) domain 1"/>
    <property type="match status" value="1"/>
</dbReference>
<evidence type="ECO:0000256" key="4">
    <source>
        <dbReference type="SAM" id="MobiDB-lite"/>
    </source>
</evidence>
<evidence type="ECO:0000313" key="6">
    <source>
        <dbReference type="EMBL" id="KAA8539608.1"/>
    </source>
</evidence>
<dbReference type="NCBIfam" id="TIGR04560">
    <property type="entry name" value="ribo_THX"/>
    <property type="match status" value="1"/>
</dbReference>
<evidence type="ECO:0000256" key="1">
    <source>
        <dbReference type="ARBA" id="ARBA00010834"/>
    </source>
</evidence>
<organism evidence="6 7">
    <name type="scientific">Nyssa sinensis</name>
    <dbReference type="NCBI Taxonomy" id="561372"/>
    <lineage>
        <taxon>Eukaryota</taxon>
        <taxon>Viridiplantae</taxon>
        <taxon>Streptophyta</taxon>
        <taxon>Embryophyta</taxon>
        <taxon>Tracheophyta</taxon>
        <taxon>Spermatophyta</taxon>
        <taxon>Magnoliopsida</taxon>
        <taxon>eudicotyledons</taxon>
        <taxon>Gunneridae</taxon>
        <taxon>Pentapetalae</taxon>
        <taxon>asterids</taxon>
        <taxon>Cornales</taxon>
        <taxon>Nyssaceae</taxon>
        <taxon>Nyssa</taxon>
    </lineage>
</organism>
<dbReference type="PRINTS" id="PR00095">
    <property type="entry name" value="ANTSNTHASEI"/>
</dbReference>
<dbReference type="Pfam" id="PF00425">
    <property type="entry name" value="Chorismate_bind"/>
    <property type="match status" value="1"/>
</dbReference>
<name>A0A5J5BAD7_9ASTE</name>
<dbReference type="PANTHER" id="PTHR11236:SF39">
    <property type="entry name" value="ANTHRANILATE SYNTHASE"/>
    <property type="match status" value="1"/>
</dbReference>
<dbReference type="InterPro" id="IPR011009">
    <property type="entry name" value="Kinase-like_dom_sf"/>
</dbReference>
<dbReference type="OrthoDB" id="1103805at2759"/>
<feature type="domain" description="Protein kinase" evidence="5">
    <location>
        <begin position="1"/>
        <end position="339"/>
    </location>
</feature>
<comment type="similarity">
    <text evidence="1">Belongs to the bacterial ribosomal protein bTHX family.</text>
</comment>
<dbReference type="PROSITE" id="PS50011">
    <property type="entry name" value="PROTEIN_KINASE_DOM"/>
    <property type="match status" value="1"/>
</dbReference>
<dbReference type="InterPro" id="IPR001245">
    <property type="entry name" value="Ser-Thr/Tyr_kinase_cat_dom"/>
</dbReference>
<proteinExistence type="inferred from homology"/>
<dbReference type="InterPro" id="IPR000719">
    <property type="entry name" value="Prot_kinase_dom"/>
</dbReference>
<dbReference type="GO" id="GO:0005524">
    <property type="term" value="F:ATP binding"/>
    <property type="evidence" value="ECO:0007669"/>
    <property type="project" value="InterPro"/>
</dbReference>
<accession>A0A5J5BAD7</accession>
<dbReference type="GO" id="GO:1990904">
    <property type="term" value="C:ribonucleoprotein complex"/>
    <property type="evidence" value="ECO:0007669"/>
    <property type="project" value="UniProtKB-KW"/>
</dbReference>
<evidence type="ECO:0000259" key="5">
    <source>
        <dbReference type="PROSITE" id="PS50011"/>
    </source>
</evidence>
<reference evidence="6 7" key="1">
    <citation type="submission" date="2019-09" db="EMBL/GenBank/DDBJ databases">
        <title>A chromosome-level genome assembly of the Chinese tupelo Nyssa sinensis.</title>
        <authorList>
            <person name="Yang X."/>
            <person name="Kang M."/>
            <person name="Yang Y."/>
            <person name="Xiong H."/>
            <person name="Wang M."/>
            <person name="Zhang Z."/>
            <person name="Wang Z."/>
            <person name="Wu H."/>
            <person name="Ma T."/>
            <person name="Liu J."/>
            <person name="Xi Z."/>
        </authorList>
    </citation>
    <scope>NUCLEOTIDE SEQUENCE [LARGE SCALE GENOMIC DNA]</scope>
    <source>
        <strain evidence="6">J267</strain>
        <tissue evidence="6">Leaf</tissue>
    </source>
</reference>
<sequence>MLVDLGRNDVGKVSKSGSVNVEKLMNVERYSHVIHISSTVSGELLDHLTCWDALRAALPVGTVSGAPKVKAMELIDQLEVTRRGPYGGGFGGISFSGDMDIALALRAIVFPTGARYETMYSYKNANKRQEWVVHLQAGAGIVVDSVPDDEQRECENKAAGLALAIDLAESAGDKKTAKGKRFNHSFGNARPRDKKKGRGPPRVPVPPAPPKKDRFDDDQCTYNQIEVKVEDHDLWQKVLITIGQVSSATIKGTVGYVAPEYGMGGEVSTEGDVYSYGILLLEMITGKRPTDKMFKDGLSLHSFCKMTFPERVEELVDSCLLVEEINEVMTNRARNHTQLRGKRVECLLSIIQIGIACSVESPGERMDIQDVIRNLHQVKQVFLGV</sequence>
<keyword evidence="2" id="KW-0689">Ribosomal protein</keyword>
<dbReference type="Proteomes" id="UP000325577">
    <property type="component" value="Linkage Group LG14"/>
</dbReference>
<evidence type="ECO:0000313" key="7">
    <source>
        <dbReference type="Proteomes" id="UP000325577"/>
    </source>
</evidence>
<dbReference type="SUPFAM" id="SSF56322">
    <property type="entry name" value="ADC synthase"/>
    <property type="match status" value="1"/>
</dbReference>
<dbReference type="Pfam" id="PF07714">
    <property type="entry name" value="PK_Tyr_Ser-Thr"/>
    <property type="match status" value="1"/>
</dbReference>
<feature type="region of interest" description="Disordered" evidence="4">
    <location>
        <begin position="174"/>
        <end position="217"/>
    </location>
</feature>
<dbReference type="InterPro" id="IPR030826">
    <property type="entry name" value="Ribosomal_bTHX/bTHXc/bTHXm"/>
</dbReference>
<dbReference type="EMBL" id="CM018037">
    <property type="protein sequence ID" value="KAA8539608.1"/>
    <property type="molecule type" value="Genomic_DNA"/>
</dbReference>
<dbReference type="SUPFAM" id="SSF56112">
    <property type="entry name" value="Protein kinase-like (PK-like)"/>
    <property type="match status" value="1"/>
</dbReference>
<evidence type="ECO:0000256" key="2">
    <source>
        <dbReference type="ARBA" id="ARBA00022980"/>
    </source>
</evidence>
<keyword evidence="7" id="KW-1185">Reference proteome</keyword>
<dbReference type="GO" id="GO:0000162">
    <property type="term" value="P:L-tryptophan biosynthetic process"/>
    <property type="evidence" value="ECO:0007669"/>
    <property type="project" value="TreeGrafter"/>
</dbReference>
<dbReference type="Pfam" id="PF17067">
    <property type="entry name" value="RPS31"/>
    <property type="match status" value="1"/>
</dbReference>
<dbReference type="PANTHER" id="PTHR11236">
    <property type="entry name" value="AMINOBENZOATE/ANTHRANILATE SYNTHASE"/>
    <property type="match status" value="1"/>
</dbReference>
<evidence type="ECO:0000256" key="3">
    <source>
        <dbReference type="ARBA" id="ARBA00023274"/>
    </source>
</evidence>
<dbReference type="GO" id="GO:0005840">
    <property type="term" value="C:ribosome"/>
    <property type="evidence" value="ECO:0007669"/>
    <property type="project" value="UniProtKB-KW"/>
</dbReference>
<protein>
    <recommendedName>
        <fullName evidence="5">Protein kinase domain-containing protein</fullName>
    </recommendedName>
</protein>
<dbReference type="InterPro" id="IPR019999">
    <property type="entry name" value="Anth_synth_I-like"/>
</dbReference>
<gene>
    <name evidence="6" type="ORF">F0562_026300</name>
</gene>
<dbReference type="InterPro" id="IPR005801">
    <property type="entry name" value="ADC_synthase"/>
</dbReference>
<keyword evidence="3" id="KW-0687">Ribonucleoprotein</keyword>
<dbReference type="AlphaFoldDB" id="A0A5J5BAD7"/>